<dbReference type="EMBL" id="MU004196">
    <property type="protein sequence ID" value="KAF2490874.1"/>
    <property type="molecule type" value="Genomic_DNA"/>
</dbReference>
<dbReference type="PROSITE" id="PS50082">
    <property type="entry name" value="WD_REPEATS_2"/>
    <property type="match status" value="4"/>
</dbReference>
<evidence type="ECO:0000256" key="2">
    <source>
        <dbReference type="ARBA" id="ARBA00022737"/>
    </source>
</evidence>
<sequence length="1115" mass="124222">MQNSTTTIGVPLPATLLESISPLLQGPTATSTSASPLPNARAATSGDGSTHANVTRTASPSERLWDRAYDDLKEKEPALLDEYERILSHNLQKDRGASTEPEHQANNICQSDPDERRHQMEQLVYTGLDKTAPEAKMKEGMSRTMGPVLIARDIISSAIGMLANPIKATETNRQGVEYVIKNMNWYCSLFSSLLQESTDDARELSEVRYQLENQIVDLYKVLLTYQIKSVYSYYRHRGLEFLRDIVKLDDWDGNLKAIRDAEKRFELHRKAYTGERIVANLRSQNDGQSKRDEQSKEDEEKKKDEQCLRDLRATDSRHDKTRIEQAKGGILRESCRWILDSPQLKQWQDGPEGTLLWISADPGKGKTMLLCGILDELKKSTGCGFVSFFFCQATDSRINSATAVLRGLIYLLADQHPSLASHLRKQYDSAGKALFEDANSWVALSEIFGNILRDPSLEMTCLVVDALDECIIDLRKLLKLIIDTSSPPSRIKWLLTSRNEVLIKQELGSAKKLIRLNLELQENAKLVSQAVDDYIDDKLPRTRALQDNSLRDEVRDILRQKANGTFLWAAFVIQELESPESLKPLQVVSDVPEGLVHLYDRMVDQIQQRKASISEVCKLMLSIATVAYRPLHLSEIGSLCGVSKDIVKETDYLSDEARATFFSSQEKTHQDIYIRSLELMSDTLKRDMYSLNEPGFPIDKVQVPTNDPLETSRYSCVYWIDHLCNSLSDKSIKEDRYLQDGGAVHVFLQEQYLYWLEALSLCRSMSEGAASVAKLESLLKTRTDASRLLELVHDAYRFIMYHKVAIETSPLQAYASALVFSPVRSLIRSYFKQETPKGITVHSSLSDEWSACLQTLEGHGSSVSAVAFSQDGSLLASGSLDRTVRIWDAATGALQQTLHGHGQYVGAVAFSSDSSKLLASGSQDTTIRVWDVATGELLFTLCGHSSSVLAVAFSQDRDGSMLASGSRDNTVRVWDAAKGTLKHTLEGHSEGVLAVAFSRVGDGPKLASGSWDSTVRVLDATKGTLLHTLDALIDTVACNPSQVSAVAFPNEPLDEQYLRSDLSVENEWLVFKGKPVLRLPHEYISFAGDDVVAVCNNNIAVGCYSGYVLIIKVDL</sequence>
<feature type="region of interest" description="Disordered" evidence="7">
    <location>
        <begin position="26"/>
        <end position="59"/>
    </location>
</feature>
<dbReference type="PANTHER" id="PTHR22847:SF637">
    <property type="entry name" value="WD REPEAT DOMAIN 5B"/>
    <property type="match status" value="1"/>
</dbReference>
<dbReference type="InterPro" id="IPR001680">
    <property type="entry name" value="WD40_rpt"/>
</dbReference>
<keyword evidence="2" id="KW-0677">Repeat</keyword>
<evidence type="ECO:0000259" key="8">
    <source>
        <dbReference type="PROSITE" id="PS50837"/>
    </source>
</evidence>
<dbReference type="GO" id="GO:0005634">
    <property type="term" value="C:nucleus"/>
    <property type="evidence" value="ECO:0007669"/>
    <property type="project" value="TreeGrafter"/>
</dbReference>
<dbReference type="PROSITE" id="PS00678">
    <property type="entry name" value="WD_REPEATS_1"/>
    <property type="match status" value="2"/>
</dbReference>
<dbReference type="InterPro" id="IPR031359">
    <property type="entry name" value="NACHT_N"/>
</dbReference>
<evidence type="ECO:0000256" key="3">
    <source>
        <dbReference type="ARBA" id="ARBA00038415"/>
    </source>
</evidence>
<dbReference type="CDD" id="cd00200">
    <property type="entry name" value="WD40"/>
    <property type="match status" value="1"/>
</dbReference>
<evidence type="ECO:0000256" key="5">
    <source>
        <dbReference type="ARBA" id="ARBA00043913"/>
    </source>
</evidence>
<dbReference type="OrthoDB" id="538223at2759"/>
<dbReference type="Gene3D" id="2.130.10.10">
    <property type="entry name" value="YVTN repeat-like/Quinoprotein amine dehydrogenase"/>
    <property type="match status" value="1"/>
</dbReference>
<comment type="similarity">
    <text evidence="3">Belongs to the WD repeat MDV1/CAF4 family.</text>
</comment>
<feature type="repeat" description="WD" evidence="6">
    <location>
        <begin position="941"/>
        <end position="984"/>
    </location>
</feature>
<protein>
    <recommendedName>
        <fullName evidence="4">Mitochondrial division protein 1</fullName>
    </recommendedName>
</protein>
<comment type="function">
    <text evidence="5">Involved in mitochondrial fission. Acts as an adapter protein required to form mitochondrial fission complexes. Formation of these complexes is required to promote constriction and fission of the mitochondrial compartment at a late step in mitochondrial division.</text>
</comment>
<evidence type="ECO:0000256" key="7">
    <source>
        <dbReference type="SAM" id="MobiDB-lite"/>
    </source>
</evidence>
<dbReference type="InterPro" id="IPR007111">
    <property type="entry name" value="NACHT_NTPase"/>
</dbReference>
<evidence type="ECO:0000256" key="1">
    <source>
        <dbReference type="ARBA" id="ARBA00022574"/>
    </source>
</evidence>
<dbReference type="Pfam" id="PF17100">
    <property type="entry name" value="NACHT_N"/>
    <property type="match status" value="1"/>
</dbReference>
<feature type="region of interest" description="Disordered" evidence="7">
    <location>
        <begin position="283"/>
        <end position="306"/>
    </location>
</feature>
<dbReference type="InterPro" id="IPR020472">
    <property type="entry name" value="WD40_PAC1"/>
</dbReference>
<feature type="compositionally biased region" description="Polar residues" evidence="7">
    <location>
        <begin position="27"/>
        <end position="36"/>
    </location>
</feature>
<dbReference type="SMART" id="SM00320">
    <property type="entry name" value="WD40"/>
    <property type="match status" value="4"/>
</dbReference>
<dbReference type="SUPFAM" id="SSF50978">
    <property type="entry name" value="WD40 repeat-like"/>
    <property type="match status" value="1"/>
</dbReference>
<evidence type="ECO:0000313" key="10">
    <source>
        <dbReference type="Proteomes" id="UP000799750"/>
    </source>
</evidence>
<dbReference type="InterPro" id="IPR056884">
    <property type="entry name" value="NPHP3-like_N"/>
</dbReference>
<feature type="compositionally biased region" description="Polar residues" evidence="7">
    <location>
        <begin position="46"/>
        <end position="59"/>
    </location>
</feature>
<feature type="compositionally biased region" description="Basic and acidic residues" evidence="7">
    <location>
        <begin position="288"/>
        <end position="306"/>
    </location>
</feature>
<reference evidence="9" key="1">
    <citation type="journal article" date="2020" name="Stud. Mycol.">
        <title>101 Dothideomycetes genomes: a test case for predicting lifestyles and emergence of pathogens.</title>
        <authorList>
            <person name="Haridas S."/>
            <person name="Albert R."/>
            <person name="Binder M."/>
            <person name="Bloem J."/>
            <person name="Labutti K."/>
            <person name="Salamov A."/>
            <person name="Andreopoulos B."/>
            <person name="Baker S."/>
            <person name="Barry K."/>
            <person name="Bills G."/>
            <person name="Bluhm B."/>
            <person name="Cannon C."/>
            <person name="Castanera R."/>
            <person name="Culley D."/>
            <person name="Daum C."/>
            <person name="Ezra D."/>
            <person name="Gonzalez J."/>
            <person name="Henrissat B."/>
            <person name="Kuo A."/>
            <person name="Liang C."/>
            <person name="Lipzen A."/>
            <person name="Lutzoni F."/>
            <person name="Magnuson J."/>
            <person name="Mondo S."/>
            <person name="Nolan M."/>
            <person name="Ohm R."/>
            <person name="Pangilinan J."/>
            <person name="Park H.-J."/>
            <person name="Ramirez L."/>
            <person name="Alfaro M."/>
            <person name="Sun H."/>
            <person name="Tritt A."/>
            <person name="Yoshinaga Y."/>
            <person name="Zwiers L.-H."/>
            <person name="Turgeon B."/>
            <person name="Goodwin S."/>
            <person name="Spatafora J."/>
            <person name="Crous P."/>
            <person name="Grigoriev I."/>
        </authorList>
    </citation>
    <scope>NUCLEOTIDE SEQUENCE</scope>
    <source>
        <strain evidence="9">CBS 269.34</strain>
    </source>
</reference>
<accession>A0A6A6QFR7</accession>
<evidence type="ECO:0000256" key="4">
    <source>
        <dbReference type="ARBA" id="ARBA00039789"/>
    </source>
</evidence>
<dbReference type="Proteomes" id="UP000799750">
    <property type="component" value="Unassembled WGS sequence"/>
</dbReference>
<dbReference type="PANTHER" id="PTHR22847">
    <property type="entry name" value="WD40 REPEAT PROTEIN"/>
    <property type="match status" value="1"/>
</dbReference>
<evidence type="ECO:0000256" key="6">
    <source>
        <dbReference type="PROSITE-ProRule" id="PRU00221"/>
    </source>
</evidence>
<keyword evidence="1 6" id="KW-0853">WD repeat</keyword>
<feature type="repeat" description="WD" evidence="6">
    <location>
        <begin position="898"/>
        <end position="940"/>
    </location>
</feature>
<dbReference type="Gene3D" id="3.40.50.300">
    <property type="entry name" value="P-loop containing nucleotide triphosphate hydrolases"/>
    <property type="match status" value="1"/>
</dbReference>
<dbReference type="PROSITE" id="PS50837">
    <property type="entry name" value="NACHT"/>
    <property type="match status" value="1"/>
</dbReference>
<dbReference type="InterPro" id="IPR019775">
    <property type="entry name" value="WD40_repeat_CS"/>
</dbReference>
<dbReference type="Pfam" id="PF00400">
    <property type="entry name" value="WD40"/>
    <property type="match status" value="4"/>
</dbReference>
<dbReference type="PRINTS" id="PR00320">
    <property type="entry name" value="GPROTEINBRPT"/>
</dbReference>
<dbReference type="InterPro" id="IPR015943">
    <property type="entry name" value="WD40/YVTN_repeat-like_dom_sf"/>
</dbReference>
<proteinExistence type="inferred from homology"/>
<dbReference type="InterPro" id="IPR027417">
    <property type="entry name" value="P-loop_NTPase"/>
</dbReference>
<feature type="repeat" description="WD" evidence="6">
    <location>
        <begin position="856"/>
        <end position="897"/>
    </location>
</feature>
<organism evidence="9 10">
    <name type="scientific">Lophium mytilinum</name>
    <dbReference type="NCBI Taxonomy" id="390894"/>
    <lineage>
        <taxon>Eukaryota</taxon>
        <taxon>Fungi</taxon>
        <taxon>Dikarya</taxon>
        <taxon>Ascomycota</taxon>
        <taxon>Pezizomycotina</taxon>
        <taxon>Dothideomycetes</taxon>
        <taxon>Pleosporomycetidae</taxon>
        <taxon>Mytilinidiales</taxon>
        <taxon>Mytilinidiaceae</taxon>
        <taxon>Lophium</taxon>
    </lineage>
</organism>
<keyword evidence="10" id="KW-1185">Reference proteome</keyword>
<evidence type="ECO:0000313" key="9">
    <source>
        <dbReference type="EMBL" id="KAF2490874.1"/>
    </source>
</evidence>
<name>A0A6A6QFR7_9PEZI</name>
<feature type="domain" description="NACHT" evidence="8">
    <location>
        <begin position="354"/>
        <end position="498"/>
    </location>
</feature>
<gene>
    <name evidence="9" type="ORF">BU16DRAFT_469858</name>
</gene>
<dbReference type="Pfam" id="PF24883">
    <property type="entry name" value="NPHP3_N"/>
    <property type="match status" value="1"/>
</dbReference>
<dbReference type="PROSITE" id="PS50294">
    <property type="entry name" value="WD_REPEATS_REGION"/>
    <property type="match status" value="3"/>
</dbReference>
<dbReference type="GO" id="GO:1990234">
    <property type="term" value="C:transferase complex"/>
    <property type="evidence" value="ECO:0007669"/>
    <property type="project" value="UniProtKB-ARBA"/>
</dbReference>
<dbReference type="AlphaFoldDB" id="A0A6A6QFR7"/>
<feature type="repeat" description="WD" evidence="6">
    <location>
        <begin position="985"/>
        <end position="1028"/>
    </location>
</feature>
<dbReference type="InterPro" id="IPR036322">
    <property type="entry name" value="WD40_repeat_dom_sf"/>
</dbReference>